<dbReference type="EMBL" id="JARJBB010000007">
    <property type="protein sequence ID" value="MDF3300174.1"/>
    <property type="molecule type" value="Genomic_DNA"/>
</dbReference>
<dbReference type="RefSeq" id="WP_276109726.1">
    <property type="nucleotide sequence ID" value="NZ_JARJBB010000007.1"/>
</dbReference>
<proteinExistence type="predicted"/>
<comment type="caution">
    <text evidence="1">The sequence shown here is derived from an EMBL/GenBank/DDBJ whole genome shotgun (WGS) entry which is preliminary data.</text>
</comment>
<evidence type="ECO:0000313" key="1">
    <source>
        <dbReference type="EMBL" id="MDF3300174.1"/>
    </source>
</evidence>
<dbReference type="Proteomes" id="UP001221150">
    <property type="component" value="Unassembled WGS sequence"/>
</dbReference>
<evidence type="ECO:0000313" key="2">
    <source>
        <dbReference type="Proteomes" id="UP001221150"/>
    </source>
</evidence>
<gene>
    <name evidence="1" type="ORF">P3H78_16415</name>
</gene>
<reference evidence="1 2" key="1">
    <citation type="submission" date="2023-03" db="EMBL/GenBank/DDBJ databases">
        <title>Draft genome sequence of Streptomyces sp. K1PA1 isolated from peat swamp forest in Thailand.</title>
        <authorList>
            <person name="Klaysubun C."/>
            <person name="Duangmal K."/>
        </authorList>
    </citation>
    <scope>NUCLEOTIDE SEQUENCE [LARGE SCALE GENOMIC DNA]</scope>
    <source>
        <strain evidence="1 2">K1PA1</strain>
    </source>
</reference>
<organism evidence="1 2">
    <name type="scientific">Streptomyces tropicalis</name>
    <dbReference type="NCBI Taxonomy" id="3034234"/>
    <lineage>
        <taxon>Bacteria</taxon>
        <taxon>Bacillati</taxon>
        <taxon>Actinomycetota</taxon>
        <taxon>Actinomycetes</taxon>
        <taxon>Kitasatosporales</taxon>
        <taxon>Streptomycetaceae</taxon>
        <taxon>Streptomyces</taxon>
    </lineage>
</organism>
<protein>
    <submittedName>
        <fullName evidence="1">Uncharacterized protein</fullName>
    </submittedName>
</protein>
<name>A0ABT6A6B0_9ACTN</name>
<sequence length="119" mass="12872">MDGAPQEPSRRRLARLAATSAKEPTALLSASNASTTPCAFDGYPDLQVYLGKGPSAEAESKTTTLVRPLLHHGPTVEVPLFYPASPARDGYCAIPVDEEPRIWCSHRTRHAPTTARSCR</sequence>
<accession>A0ABT6A6B0</accession>
<keyword evidence="2" id="KW-1185">Reference proteome</keyword>